<dbReference type="AlphaFoldDB" id="A0A7W5E5L9"/>
<dbReference type="EMBL" id="JACHXU010000030">
    <property type="protein sequence ID" value="MBB3209983.1"/>
    <property type="molecule type" value="Genomic_DNA"/>
</dbReference>
<accession>A0A7W5E5L9</accession>
<organism evidence="2 3">
    <name type="scientific">Aporhodopirellula rubra</name>
    <dbReference type="NCBI Taxonomy" id="980271"/>
    <lineage>
        <taxon>Bacteria</taxon>
        <taxon>Pseudomonadati</taxon>
        <taxon>Planctomycetota</taxon>
        <taxon>Planctomycetia</taxon>
        <taxon>Pirellulales</taxon>
        <taxon>Pirellulaceae</taxon>
        <taxon>Aporhodopirellula</taxon>
    </lineage>
</organism>
<keyword evidence="3" id="KW-1185">Reference proteome</keyword>
<feature type="signal peptide" evidence="1">
    <location>
        <begin position="1"/>
        <end position="26"/>
    </location>
</feature>
<evidence type="ECO:0008006" key="4">
    <source>
        <dbReference type="Google" id="ProtNLM"/>
    </source>
</evidence>
<keyword evidence="1" id="KW-0732">Signal</keyword>
<gene>
    <name evidence="2" type="ORF">FHS27_005829</name>
</gene>
<comment type="caution">
    <text evidence="2">The sequence shown here is derived from an EMBL/GenBank/DDBJ whole genome shotgun (WGS) entry which is preliminary data.</text>
</comment>
<protein>
    <recommendedName>
        <fullName evidence="4">CHAT domain protein</fullName>
    </recommendedName>
</protein>
<feature type="chain" id="PRO_5030674538" description="CHAT domain protein" evidence="1">
    <location>
        <begin position="27"/>
        <end position="1010"/>
    </location>
</feature>
<reference evidence="2 3" key="1">
    <citation type="submission" date="2020-08" db="EMBL/GenBank/DDBJ databases">
        <title>Genomic Encyclopedia of Type Strains, Phase III (KMG-III): the genomes of soil and plant-associated and newly described type strains.</title>
        <authorList>
            <person name="Whitman W."/>
        </authorList>
    </citation>
    <scope>NUCLEOTIDE SEQUENCE [LARGE SCALE GENOMIC DNA]</scope>
    <source>
        <strain evidence="2 3">CECT 8075</strain>
    </source>
</reference>
<dbReference type="RefSeq" id="WP_246421059.1">
    <property type="nucleotide sequence ID" value="NZ_JACHXU010000030.1"/>
</dbReference>
<evidence type="ECO:0000313" key="2">
    <source>
        <dbReference type="EMBL" id="MBB3209983.1"/>
    </source>
</evidence>
<dbReference type="Proteomes" id="UP000536179">
    <property type="component" value="Unassembled WGS sequence"/>
</dbReference>
<evidence type="ECO:0000313" key="3">
    <source>
        <dbReference type="Proteomes" id="UP000536179"/>
    </source>
</evidence>
<proteinExistence type="predicted"/>
<evidence type="ECO:0000256" key="1">
    <source>
        <dbReference type="SAM" id="SignalP"/>
    </source>
</evidence>
<name>A0A7W5E5L9_9BACT</name>
<sequence length="1010" mass="108008">MALPTKLFTILFSLTILLVGDVTAWAQVTGRGTDPMQIYYDAMQAYRDGDIDNAIRGFEYAARSARTDVNGKWVDAIPGRVMLAECYWQLGHLPACRVQLDEAARIAIRNRGWIGQLDFSVLNPGAQIKQATNNLWPEVAAVRLLPLPRSIPIQRGQAVTESSLAAGGVIESPNIQNIDALEIMHSIAVLMHRRRVLLGPLAVDDPLSRELLEATKMPSGVNHPLARSLLHAMRGCEYFAIGEDKTVIDRASKYASPGGVHSNTPVLMLCALKIASGGDDTGKLNPESRALMVASASQITNAAAALEQYEWIGEALQIAVGVADPAGLARVEQTAVLAGRSLVRQSRLASLHCYLVAADAAVSAGRHAVGAEHFQSAIALATRRDVELPRLEAYGAYIAARLAAAKGQPIGSSGGSDMASALKAVADFVLDRRDQRRRVISMPFMYQADIVLAGLGGNVGNQSAKRILSGYAGPVGISLWRQDPLNALAATYFDDSAMHSALMKMASMENNGPEVLRQSDRVLAKRLTSRLPLQGRMLQLRTLATSPAYTLWPSGRGLLADAPPAFTRLREKTQASIQVPAQGDNVPERSAPAALAMEAELSDLTLSRVAVPEINPPAIATTDVVEVPDGVALLTFVVDSGKIFATATRDGTTRTWMVPAANRLPAMVNRLLQDVGVSRNRGKRLPDSDEGWKSAADKLRSFLMPESSGWSEEGLEKIIVVPDGQLWYLPFELLPARAMAAVKEGDDAGSEVTVPLWADSLQIEYAPTPGFALRSVGAATTSERIAMVASTFFALRDSEANQAMIDDVIMPAQDPLVTTPAKAPPTQNIGLDIGHLLVAAPLTPNVSDALSTHVIPVDNSSGRTAGRGDWDALRDWIRYPASGPQSVVIAGLRTSATTTKLGDGSELFFPLAALRASGVREVAVSRWPTGGSSAVTVLTEIVNEIPHTSLAAALRRGTMMLRQAELSTSREPLLGKPDTDVPAIPGDTPLFWSTYLSTGSLELEPPATED</sequence>